<evidence type="ECO:0000256" key="6">
    <source>
        <dbReference type="ARBA" id="ARBA00022723"/>
    </source>
</evidence>
<comment type="subcellular location">
    <subcellularLocation>
        <location evidence="3 9">Cytoplasm</location>
    </subcellularLocation>
</comment>
<protein>
    <recommendedName>
        <fullName evidence="9">5'-nucleotidase SurE</fullName>
        <ecNumber evidence="9">3.1.3.5</ecNumber>
    </recommendedName>
    <alternativeName>
        <fullName evidence="9">Nucleoside 5'-monophosphate phosphohydrolase</fullName>
    </alternativeName>
</protein>
<evidence type="ECO:0000256" key="8">
    <source>
        <dbReference type="ARBA" id="ARBA00022801"/>
    </source>
</evidence>
<keyword evidence="5 9" id="KW-0963">Cytoplasm</keyword>
<reference evidence="11 12" key="1">
    <citation type="submission" date="2016-07" db="EMBL/GenBank/DDBJ databases">
        <title>Complete genome sequence of Altererythrobacter namhicola JCM 16345T, containing esterase-encoding genes.</title>
        <authorList>
            <person name="Cheng H."/>
            <person name="Wu Y.-H."/>
            <person name="Jian S.-L."/>
            <person name="Huo Y.-Y."/>
            <person name="Wang C.-S."/>
            <person name="Xu X.-W."/>
        </authorList>
    </citation>
    <scope>NUCLEOTIDE SEQUENCE [LARGE SCALE GENOMIC DNA]</scope>
    <source>
        <strain evidence="11 12">JCM 16345</strain>
    </source>
</reference>
<dbReference type="Gene3D" id="3.40.1210.10">
    <property type="entry name" value="Survival protein SurE-like phosphatase/nucleotidase"/>
    <property type="match status" value="1"/>
</dbReference>
<dbReference type="NCBIfam" id="NF001490">
    <property type="entry name" value="PRK00346.1-4"/>
    <property type="match status" value="1"/>
</dbReference>
<feature type="domain" description="Survival protein SurE-like phosphatase/nucleotidase" evidence="10">
    <location>
        <begin position="3"/>
        <end position="186"/>
    </location>
</feature>
<dbReference type="STRING" id="645517.A6F65_02437"/>
<dbReference type="PANTHER" id="PTHR30457">
    <property type="entry name" value="5'-NUCLEOTIDASE SURE"/>
    <property type="match status" value="1"/>
</dbReference>
<dbReference type="GO" id="GO:0000166">
    <property type="term" value="F:nucleotide binding"/>
    <property type="evidence" value="ECO:0007669"/>
    <property type="project" value="UniProtKB-KW"/>
</dbReference>
<dbReference type="HAMAP" id="MF_00060">
    <property type="entry name" value="SurE"/>
    <property type="match status" value="1"/>
</dbReference>
<dbReference type="InterPro" id="IPR002828">
    <property type="entry name" value="SurE-like_Pase/nucleotidase"/>
</dbReference>
<comment type="cofactor">
    <cofactor evidence="2">
        <name>Mg(2+)</name>
        <dbReference type="ChEBI" id="CHEBI:18420"/>
    </cofactor>
</comment>
<evidence type="ECO:0000256" key="4">
    <source>
        <dbReference type="ARBA" id="ARBA00011062"/>
    </source>
</evidence>
<sequence length="256" mass="27748">MRILLTNDDGIHAPGLALLEEIAREFSDDVWTCAPAEEQSGAGHSLTLHSPVRLRKHGDQRYAVTGTPSDAVNLAMRKFFTETKPDLVLSGINHGENLADDITYSGTASAAMEAALAGVPAIAMSQALRESGLGFDAAKGWAVRVLQKLIDVRMARRSLVNVNFPACATADVRGIRVTRQGFHDYARGSLVESSDPRGRPYYWFGLYDVEHTLDHGTDLEAVNEGYVSVTPLQLDLTLHSAIGDLAERFSAEEPAS</sequence>
<feature type="binding site" evidence="9">
    <location>
        <position position="93"/>
    </location>
    <ligand>
        <name>a divalent metal cation</name>
        <dbReference type="ChEBI" id="CHEBI:60240"/>
    </ligand>
</feature>
<proteinExistence type="inferred from homology"/>
<comment type="function">
    <text evidence="9">Nucleotidase that shows phosphatase activity on nucleoside 5'-monophosphates.</text>
</comment>
<evidence type="ECO:0000256" key="7">
    <source>
        <dbReference type="ARBA" id="ARBA00022741"/>
    </source>
</evidence>
<dbReference type="Pfam" id="PF01975">
    <property type="entry name" value="SurE"/>
    <property type="match status" value="1"/>
</dbReference>
<dbReference type="NCBIfam" id="TIGR00087">
    <property type="entry name" value="surE"/>
    <property type="match status" value="1"/>
</dbReference>
<accession>A0A1C7DB86</accession>
<dbReference type="GO" id="GO:0004309">
    <property type="term" value="F:exopolyphosphatase activity"/>
    <property type="evidence" value="ECO:0007669"/>
    <property type="project" value="TreeGrafter"/>
</dbReference>
<dbReference type="GO" id="GO:0005737">
    <property type="term" value="C:cytoplasm"/>
    <property type="evidence" value="ECO:0007669"/>
    <property type="project" value="UniProtKB-SubCell"/>
</dbReference>
<dbReference type="PATRIC" id="fig|645517.4.peg.2422"/>
<dbReference type="InterPro" id="IPR030048">
    <property type="entry name" value="SurE"/>
</dbReference>
<dbReference type="SUPFAM" id="SSF64167">
    <property type="entry name" value="SurE-like"/>
    <property type="match status" value="1"/>
</dbReference>
<evidence type="ECO:0000256" key="5">
    <source>
        <dbReference type="ARBA" id="ARBA00022490"/>
    </source>
</evidence>
<comment type="catalytic activity">
    <reaction evidence="1 9">
        <text>a ribonucleoside 5'-phosphate + H2O = a ribonucleoside + phosphate</text>
        <dbReference type="Rhea" id="RHEA:12484"/>
        <dbReference type="ChEBI" id="CHEBI:15377"/>
        <dbReference type="ChEBI" id="CHEBI:18254"/>
        <dbReference type="ChEBI" id="CHEBI:43474"/>
        <dbReference type="ChEBI" id="CHEBI:58043"/>
        <dbReference type="EC" id="3.1.3.5"/>
    </reaction>
</comment>
<dbReference type="FunFam" id="3.40.1210.10:FF:000001">
    <property type="entry name" value="5'/3'-nucleotidase SurE"/>
    <property type="match status" value="1"/>
</dbReference>
<dbReference type="EMBL" id="CP016545">
    <property type="protein sequence ID" value="ANU08718.1"/>
    <property type="molecule type" value="Genomic_DNA"/>
</dbReference>
<dbReference type="OrthoDB" id="9780815at2"/>
<keyword evidence="6 9" id="KW-0479">Metal-binding</keyword>
<dbReference type="InterPro" id="IPR036523">
    <property type="entry name" value="SurE-like_sf"/>
</dbReference>
<comment type="similarity">
    <text evidence="4 9">Belongs to the SurE nucleotidase family.</text>
</comment>
<dbReference type="Proteomes" id="UP000092698">
    <property type="component" value="Chromosome"/>
</dbReference>
<keyword evidence="8 9" id="KW-0378">Hydrolase</keyword>
<evidence type="ECO:0000256" key="3">
    <source>
        <dbReference type="ARBA" id="ARBA00004496"/>
    </source>
</evidence>
<name>A0A1C7DB86_9SPHN</name>
<comment type="cofactor">
    <cofactor evidence="9">
        <name>a divalent metal cation</name>
        <dbReference type="ChEBI" id="CHEBI:60240"/>
    </cofactor>
    <text evidence="9">Binds 1 divalent metal cation per subunit.</text>
</comment>
<feature type="binding site" evidence="9">
    <location>
        <position position="40"/>
    </location>
    <ligand>
        <name>a divalent metal cation</name>
        <dbReference type="ChEBI" id="CHEBI:60240"/>
    </ligand>
</feature>
<organism evidence="11 12">
    <name type="scientific">Paraurantiacibacter namhicola</name>
    <dbReference type="NCBI Taxonomy" id="645517"/>
    <lineage>
        <taxon>Bacteria</taxon>
        <taxon>Pseudomonadati</taxon>
        <taxon>Pseudomonadota</taxon>
        <taxon>Alphaproteobacteria</taxon>
        <taxon>Sphingomonadales</taxon>
        <taxon>Erythrobacteraceae</taxon>
        <taxon>Paraurantiacibacter</taxon>
    </lineage>
</organism>
<dbReference type="KEGG" id="anh:A6F65_02437"/>
<feature type="binding site" evidence="9">
    <location>
        <position position="8"/>
    </location>
    <ligand>
        <name>a divalent metal cation</name>
        <dbReference type="ChEBI" id="CHEBI:60240"/>
    </ligand>
</feature>
<feature type="binding site" evidence="9">
    <location>
        <position position="9"/>
    </location>
    <ligand>
        <name>a divalent metal cation</name>
        <dbReference type="ChEBI" id="CHEBI:60240"/>
    </ligand>
</feature>
<evidence type="ECO:0000256" key="1">
    <source>
        <dbReference type="ARBA" id="ARBA00000815"/>
    </source>
</evidence>
<evidence type="ECO:0000313" key="12">
    <source>
        <dbReference type="Proteomes" id="UP000092698"/>
    </source>
</evidence>
<keyword evidence="7 9" id="KW-0547">Nucleotide-binding</keyword>
<dbReference type="AlphaFoldDB" id="A0A1C7DB86"/>
<evidence type="ECO:0000256" key="2">
    <source>
        <dbReference type="ARBA" id="ARBA00001946"/>
    </source>
</evidence>
<dbReference type="GO" id="GO:0008254">
    <property type="term" value="F:3'-nucleotidase activity"/>
    <property type="evidence" value="ECO:0007669"/>
    <property type="project" value="TreeGrafter"/>
</dbReference>
<dbReference type="GO" id="GO:0008253">
    <property type="term" value="F:5'-nucleotidase activity"/>
    <property type="evidence" value="ECO:0007669"/>
    <property type="project" value="UniProtKB-UniRule"/>
</dbReference>
<dbReference type="EC" id="3.1.3.5" evidence="9"/>
<gene>
    <name evidence="9 11" type="primary">surE</name>
    <name evidence="11" type="ORF">A6F65_02437</name>
</gene>
<dbReference type="PANTHER" id="PTHR30457:SF12">
    <property type="entry name" value="5'_3'-NUCLEOTIDASE SURE"/>
    <property type="match status" value="1"/>
</dbReference>
<evidence type="ECO:0000313" key="11">
    <source>
        <dbReference type="EMBL" id="ANU08718.1"/>
    </source>
</evidence>
<keyword evidence="12" id="KW-1185">Reference proteome</keyword>
<dbReference type="RefSeq" id="WP_067789242.1">
    <property type="nucleotide sequence ID" value="NZ_CP016545.1"/>
</dbReference>
<evidence type="ECO:0000256" key="9">
    <source>
        <dbReference type="HAMAP-Rule" id="MF_00060"/>
    </source>
</evidence>
<dbReference type="GO" id="GO:0046872">
    <property type="term" value="F:metal ion binding"/>
    <property type="evidence" value="ECO:0007669"/>
    <property type="project" value="UniProtKB-UniRule"/>
</dbReference>
<evidence type="ECO:0000259" key="10">
    <source>
        <dbReference type="Pfam" id="PF01975"/>
    </source>
</evidence>